<proteinExistence type="predicted"/>
<sequence>MALKEYLVFQDWNELLAAGLPLPCTVRTCLTSAAHYEIIEIRMSTIRIGTSTFTECHSASWACCPSSDLERCVYRSIRSFYSSRLNVGKWINHDHRRQTRTDAAVPAIDHRLIVTQSENSANIRLLVEKTVLGISMLATEASTQSTEEVKSFETKLSVLRDQVPDTADRNSKFDQLTELLKKPTSPTSKRRGWRAEWTCACIDLLRLLEGGPKSLQKADNRRKAYCARSMHMVVSALIPDMGVHALVLLLAWEASNYTLTLPQQGWKQEAAGPVAKQLSNISIRLPRDQLWFNPAALISWFMKDSYSSVCEALGLGGLAYPELDRTFADGEVPWASPLRQLFKTQPPPKRWVQVTSCYTVVHPQSTQLPTTIGSADSPSGESPARATDLELRWPQRKRKGTEVATDTTTEKRQGAYHQKPNTLISTCTTMASGPAALQGANPIDLLLQAAEHVTPNNRDEAVMNRD</sequence>
<dbReference type="AlphaFoldDB" id="A0A194VI85"/>
<reference evidence="1" key="1">
    <citation type="submission" date="2014-12" db="EMBL/GenBank/DDBJ databases">
        <title>Genome Sequence of Valsa Canker Pathogens Uncovers a Specific Adaption of Colonization on Woody Bark.</title>
        <authorList>
            <person name="Yin Z."/>
            <person name="Liu H."/>
            <person name="Gao X."/>
            <person name="Li Z."/>
            <person name="Song N."/>
            <person name="Ke X."/>
            <person name="Dai Q."/>
            <person name="Wu Y."/>
            <person name="Sun Y."/>
            <person name="Xu J.-R."/>
            <person name="Kang Z.K."/>
            <person name="Wang L."/>
            <person name="Huang L."/>
        </authorList>
    </citation>
    <scope>NUCLEOTIDE SEQUENCE [LARGE SCALE GENOMIC DNA]</scope>
    <source>
        <strain evidence="1">03-8</strain>
    </source>
</reference>
<evidence type="ECO:0000313" key="1">
    <source>
        <dbReference type="EMBL" id="KUI63693.1"/>
    </source>
</evidence>
<evidence type="ECO:0000313" key="2">
    <source>
        <dbReference type="Proteomes" id="UP000078559"/>
    </source>
</evidence>
<dbReference type="Proteomes" id="UP000078559">
    <property type="component" value="Unassembled WGS sequence"/>
</dbReference>
<dbReference type="EMBL" id="KN796114">
    <property type="protein sequence ID" value="KUI63693.1"/>
    <property type="molecule type" value="Genomic_DNA"/>
</dbReference>
<name>A0A194VI85_CYTMA</name>
<keyword evidence="2" id="KW-1185">Reference proteome</keyword>
<organism evidence="1 2">
    <name type="scientific">Cytospora mali</name>
    <name type="common">Apple Valsa canker fungus</name>
    <name type="synonym">Valsa mali</name>
    <dbReference type="NCBI Taxonomy" id="578113"/>
    <lineage>
        <taxon>Eukaryota</taxon>
        <taxon>Fungi</taxon>
        <taxon>Dikarya</taxon>
        <taxon>Ascomycota</taxon>
        <taxon>Pezizomycotina</taxon>
        <taxon>Sordariomycetes</taxon>
        <taxon>Sordariomycetidae</taxon>
        <taxon>Diaporthales</taxon>
        <taxon>Cytosporaceae</taxon>
        <taxon>Cytospora</taxon>
    </lineage>
</organism>
<gene>
    <name evidence="1" type="ORF">VM1G_10411</name>
</gene>
<accession>A0A194VI85</accession>
<protein>
    <submittedName>
        <fullName evidence="1">Uncharacterized protein</fullName>
    </submittedName>
</protein>